<feature type="transmembrane region" description="Helical" evidence="6">
    <location>
        <begin position="210"/>
        <end position="231"/>
    </location>
</feature>
<evidence type="ECO:0000256" key="5">
    <source>
        <dbReference type="ARBA" id="ARBA00023136"/>
    </source>
</evidence>
<feature type="transmembrane region" description="Helical" evidence="6">
    <location>
        <begin position="332"/>
        <end position="351"/>
    </location>
</feature>
<gene>
    <name evidence="7" type="ORF">G7087_07285</name>
</gene>
<dbReference type="PANTHER" id="PTHR23538">
    <property type="entry name" value="44.5 KD BACTERIOCHLOROPHYLL SYNTHASE SUBUNIT"/>
    <property type="match status" value="1"/>
</dbReference>
<dbReference type="Pfam" id="PF03209">
    <property type="entry name" value="PUCC"/>
    <property type="match status" value="1"/>
</dbReference>
<dbReference type="InterPro" id="IPR026036">
    <property type="entry name" value="PucC"/>
</dbReference>
<feature type="transmembrane region" description="Helical" evidence="6">
    <location>
        <begin position="144"/>
        <end position="168"/>
    </location>
</feature>
<comment type="subcellular location">
    <subcellularLocation>
        <location evidence="1">Membrane</location>
        <topology evidence="1">Multi-pass membrane protein</topology>
    </subcellularLocation>
</comment>
<dbReference type="EMBL" id="JAAOCD010000003">
    <property type="protein sequence ID" value="NHK98178.1"/>
    <property type="molecule type" value="Genomic_DNA"/>
</dbReference>
<evidence type="ECO:0000313" key="7">
    <source>
        <dbReference type="EMBL" id="NHK98178.1"/>
    </source>
</evidence>
<name>A0ABX0HU83_9BURK</name>
<evidence type="ECO:0000256" key="1">
    <source>
        <dbReference type="ARBA" id="ARBA00004141"/>
    </source>
</evidence>
<dbReference type="PANTHER" id="PTHR23538:SF1">
    <property type="entry name" value="44.5 KD BACTERIOCHLOROPHYLL SYNTHASE SUBUNIT"/>
    <property type="match status" value="1"/>
</dbReference>
<feature type="transmembrane region" description="Helical" evidence="6">
    <location>
        <begin position="68"/>
        <end position="90"/>
    </location>
</feature>
<keyword evidence="4 6" id="KW-1133">Transmembrane helix</keyword>
<organism evidence="7 8">
    <name type="scientific">Rubrivivax benzoatilyticus</name>
    <dbReference type="NCBI Taxonomy" id="316997"/>
    <lineage>
        <taxon>Bacteria</taxon>
        <taxon>Pseudomonadati</taxon>
        <taxon>Pseudomonadota</taxon>
        <taxon>Betaproteobacteria</taxon>
        <taxon>Burkholderiales</taxon>
        <taxon>Sphaerotilaceae</taxon>
        <taxon>Rubrivivax</taxon>
    </lineage>
</organism>
<dbReference type="SUPFAM" id="SSF103473">
    <property type="entry name" value="MFS general substrate transporter"/>
    <property type="match status" value="1"/>
</dbReference>
<keyword evidence="5 6" id="KW-0472">Membrane</keyword>
<evidence type="ECO:0000256" key="2">
    <source>
        <dbReference type="ARBA" id="ARBA00008412"/>
    </source>
</evidence>
<feature type="transmembrane region" description="Helical" evidence="6">
    <location>
        <begin position="265"/>
        <end position="281"/>
    </location>
</feature>
<evidence type="ECO:0000313" key="8">
    <source>
        <dbReference type="Proteomes" id="UP000802098"/>
    </source>
</evidence>
<comment type="similarity">
    <text evidence="2">Belongs to the PucC family.</text>
</comment>
<comment type="caution">
    <text evidence="7">The sequence shown here is derived from an EMBL/GenBank/DDBJ whole genome shotgun (WGS) entry which is preliminary data.</text>
</comment>
<dbReference type="Gene3D" id="1.20.1250.20">
    <property type="entry name" value="MFS general substrate transporter like domains"/>
    <property type="match status" value="1"/>
</dbReference>
<dbReference type="PIRSF" id="PIRSF016565">
    <property type="entry name" value="PucC"/>
    <property type="match status" value="1"/>
</dbReference>
<dbReference type="InterPro" id="IPR004896">
    <property type="entry name" value="PucC-rel"/>
</dbReference>
<proteinExistence type="inferred from homology"/>
<dbReference type="Proteomes" id="UP000802098">
    <property type="component" value="Unassembled WGS sequence"/>
</dbReference>
<keyword evidence="3 6" id="KW-0812">Transmembrane</keyword>
<protein>
    <submittedName>
        <fullName evidence="7">PucC family protein</fullName>
    </submittedName>
</protein>
<keyword evidence="8" id="KW-1185">Reference proteome</keyword>
<feature type="transmembrane region" description="Helical" evidence="6">
    <location>
        <begin position="436"/>
        <end position="461"/>
    </location>
</feature>
<dbReference type="InterPro" id="IPR036259">
    <property type="entry name" value="MFS_trans_sf"/>
</dbReference>
<feature type="transmembrane region" description="Helical" evidence="6">
    <location>
        <begin position="35"/>
        <end position="56"/>
    </location>
</feature>
<feature type="transmembrane region" description="Helical" evidence="6">
    <location>
        <begin position="390"/>
        <end position="416"/>
    </location>
</feature>
<accession>A0ABX0HU83</accession>
<evidence type="ECO:0000256" key="3">
    <source>
        <dbReference type="ARBA" id="ARBA00022692"/>
    </source>
</evidence>
<evidence type="ECO:0000256" key="4">
    <source>
        <dbReference type="ARBA" id="ARBA00022989"/>
    </source>
</evidence>
<feature type="transmembrane region" description="Helical" evidence="6">
    <location>
        <begin position="111"/>
        <end position="132"/>
    </location>
</feature>
<dbReference type="CDD" id="cd06176">
    <property type="entry name" value="MFS_BCD_PucC-like"/>
    <property type="match status" value="1"/>
</dbReference>
<dbReference type="RefSeq" id="WP_029718315.1">
    <property type="nucleotide sequence ID" value="NZ_JAAOCD010000003.1"/>
</dbReference>
<feature type="transmembrane region" description="Helical" evidence="6">
    <location>
        <begin position="357"/>
        <end position="378"/>
    </location>
</feature>
<reference evidence="7 8" key="1">
    <citation type="submission" date="2020-03" db="EMBL/GenBank/DDBJ databases">
        <title>Rubrivivax benzoatilyticus JA2 (sequenced after 10 years sub-culturing).</title>
        <authorList>
            <person name="Gupta D."/>
            <person name="Chintalapati S."/>
            <person name="Chintalapati V.R."/>
        </authorList>
    </citation>
    <scope>NUCLEOTIDE SEQUENCE [LARGE SCALE GENOMIC DNA]</scope>
    <source>
        <strain evidence="7 8">JA2-Mal</strain>
    </source>
</reference>
<evidence type="ECO:0000256" key="6">
    <source>
        <dbReference type="SAM" id="Phobius"/>
    </source>
</evidence>
<feature type="transmembrane region" description="Helical" evidence="6">
    <location>
        <begin position="180"/>
        <end position="204"/>
    </location>
</feature>
<sequence>MSTIGRKLMQVWTGFGTRYLPFADAATPELPLSRLLRLSLFQITVGMAVTLLVGTLNRVMIVELGVPATIVAVMVALPLLFAPFRALIGFKSDNHQSALGWRRVPYIWKGTLLQFGGFAMMPFALLVLSGGGESGHLPPWIGQLGAAIAFLLVGAGMHTVQTVGLALATDLAEPEARPKVVGLMYVMLLVGTIVSAFFFGWILVDFTPGRLIQVIQGAALTTMILNVIALWKQESRFPRRGAQRRDDDPSFLEAWRHFVGSGDQVVRRLLTIGLGTAAFTMEDVLLEPYGGEVLGMAVGETTRLTATLALGGLFGFGLASRVLSRGMDPFRMACYGALVGIPAFVLVIIAAPLNSPLVFAAGVALIGFGGGLFGHGTLTATMNMAPPNQAGLALGAWGAVQATAAGLGMALGGILRDVVQALVNDHPLTHWISVPATGYVVVYVIELGLLFATLAAMVPLIGRTLRRAPA</sequence>
<feature type="transmembrane region" description="Helical" evidence="6">
    <location>
        <begin position="301"/>
        <end position="320"/>
    </location>
</feature>